<gene>
    <name evidence="2" type="ORF">Athai_13000</name>
</gene>
<dbReference type="EMBL" id="AP023355">
    <property type="protein sequence ID" value="BCJ33797.1"/>
    <property type="molecule type" value="Genomic_DNA"/>
</dbReference>
<dbReference type="InterPro" id="IPR043917">
    <property type="entry name" value="DUF5753"/>
</dbReference>
<dbReference type="Pfam" id="PF19054">
    <property type="entry name" value="DUF5753"/>
    <property type="match status" value="1"/>
</dbReference>
<dbReference type="Proteomes" id="UP000611640">
    <property type="component" value="Chromosome"/>
</dbReference>
<name>A0A7R7DLY6_9ACTN</name>
<reference evidence="2 3" key="1">
    <citation type="submission" date="2020-08" db="EMBL/GenBank/DDBJ databases">
        <title>Whole genome shotgun sequence of Actinocatenispora thailandica NBRC 105041.</title>
        <authorList>
            <person name="Komaki H."/>
            <person name="Tamura T."/>
        </authorList>
    </citation>
    <scope>NUCLEOTIDE SEQUENCE [LARGE SCALE GENOMIC DNA]</scope>
    <source>
        <strain evidence="2 3">NBRC 105041</strain>
    </source>
</reference>
<dbReference type="AlphaFoldDB" id="A0A7R7DLY6"/>
<organism evidence="2 3">
    <name type="scientific">Actinocatenispora thailandica</name>
    <dbReference type="NCBI Taxonomy" id="227318"/>
    <lineage>
        <taxon>Bacteria</taxon>
        <taxon>Bacillati</taxon>
        <taxon>Actinomycetota</taxon>
        <taxon>Actinomycetes</taxon>
        <taxon>Micromonosporales</taxon>
        <taxon>Micromonosporaceae</taxon>
        <taxon>Actinocatenispora</taxon>
    </lineage>
</organism>
<keyword evidence="3" id="KW-1185">Reference proteome</keyword>
<accession>A0A7R7DLY6</accession>
<evidence type="ECO:0000313" key="2">
    <source>
        <dbReference type="EMBL" id="BCJ33797.1"/>
    </source>
</evidence>
<evidence type="ECO:0000259" key="1">
    <source>
        <dbReference type="Pfam" id="PF19054"/>
    </source>
</evidence>
<dbReference type="KEGG" id="atl:Athai_13000"/>
<sequence length="203" mass="22833">MTRCTDHGGWWHSYGDALPEWFEMYVGLESAVDHIRHYNAELVPGLLQVEDYCRAVYRVSSTKSYDEIDQQVALRMDRQALLVREEPAAPQFDVFLNEAVLRRPVGGRDVMVKQLARLLESTDLSNVDVRVLSFAQAEHAGMMGTFVVLGFPHRQEPDVVYLESPTGALYLEKPKELTSTTSSCEICSNEHSTRCGRGPSSPP</sequence>
<evidence type="ECO:0000313" key="3">
    <source>
        <dbReference type="Proteomes" id="UP000611640"/>
    </source>
</evidence>
<feature type="domain" description="DUF5753" evidence="1">
    <location>
        <begin position="23"/>
        <end position="181"/>
    </location>
</feature>
<protein>
    <recommendedName>
        <fullName evidence="1">DUF5753 domain-containing protein</fullName>
    </recommendedName>
</protein>
<proteinExistence type="predicted"/>